<accession>A0ABD6E9R9</accession>
<dbReference type="AlphaFoldDB" id="A0ABD6E9R9"/>
<comment type="caution">
    <text evidence="2">The sequence shown here is derived from an EMBL/GenBank/DDBJ whole genome shotgun (WGS) entry which is preliminary data.</text>
</comment>
<dbReference type="EMBL" id="JBGFUD010000041">
    <property type="protein sequence ID" value="MFH4973468.1"/>
    <property type="molecule type" value="Genomic_DNA"/>
</dbReference>
<proteinExistence type="predicted"/>
<feature type="region of interest" description="Disordered" evidence="1">
    <location>
        <begin position="1"/>
        <end position="58"/>
    </location>
</feature>
<dbReference type="Proteomes" id="UP001608902">
    <property type="component" value="Unassembled WGS sequence"/>
</dbReference>
<organism evidence="2 3">
    <name type="scientific">Gnathostoma spinigerum</name>
    <dbReference type="NCBI Taxonomy" id="75299"/>
    <lineage>
        <taxon>Eukaryota</taxon>
        <taxon>Metazoa</taxon>
        <taxon>Ecdysozoa</taxon>
        <taxon>Nematoda</taxon>
        <taxon>Chromadorea</taxon>
        <taxon>Rhabditida</taxon>
        <taxon>Spirurina</taxon>
        <taxon>Gnathostomatomorpha</taxon>
        <taxon>Gnathostomatoidea</taxon>
        <taxon>Gnathostomatidae</taxon>
        <taxon>Gnathostoma</taxon>
    </lineage>
</organism>
<feature type="compositionally biased region" description="Acidic residues" evidence="1">
    <location>
        <begin position="13"/>
        <end position="28"/>
    </location>
</feature>
<evidence type="ECO:0000313" key="2">
    <source>
        <dbReference type="EMBL" id="MFH4973468.1"/>
    </source>
</evidence>
<reference evidence="2 3" key="1">
    <citation type="submission" date="2024-08" db="EMBL/GenBank/DDBJ databases">
        <title>Gnathostoma spinigerum genome.</title>
        <authorList>
            <person name="Gonzalez-Bertolin B."/>
            <person name="Monzon S."/>
            <person name="Zaballos A."/>
            <person name="Jimenez P."/>
            <person name="Dekumyoy P."/>
            <person name="Varona S."/>
            <person name="Cuesta I."/>
            <person name="Sumanam S."/>
            <person name="Adisakwattana P."/>
            <person name="Gasser R.B."/>
            <person name="Hernandez-Gonzalez A."/>
            <person name="Young N.D."/>
            <person name="Perteguer M.J."/>
        </authorList>
    </citation>
    <scope>NUCLEOTIDE SEQUENCE [LARGE SCALE GENOMIC DNA]</scope>
    <source>
        <strain evidence="2">AL3</strain>
        <tissue evidence="2">Liver</tissue>
    </source>
</reference>
<sequence>MNQWKTKFPTSEDMSEESVNDGNEETELDSQWYSSLPIPYDEPPINEGEFAREKTPNGIIFIEHKTSPEAK</sequence>
<evidence type="ECO:0000256" key="1">
    <source>
        <dbReference type="SAM" id="MobiDB-lite"/>
    </source>
</evidence>
<evidence type="ECO:0000313" key="3">
    <source>
        <dbReference type="Proteomes" id="UP001608902"/>
    </source>
</evidence>
<name>A0ABD6E9R9_9BILA</name>
<keyword evidence="3" id="KW-1185">Reference proteome</keyword>
<gene>
    <name evidence="2" type="ORF">AB6A40_000177</name>
</gene>
<protein>
    <submittedName>
        <fullName evidence="2">Uncharacterized protein</fullName>
    </submittedName>
</protein>